<evidence type="ECO:0008006" key="4">
    <source>
        <dbReference type="Google" id="ProtNLM"/>
    </source>
</evidence>
<evidence type="ECO:0000256" key="1">
    <source>
        <dbReference type="SAM" id="MobiDB-lite"/>
    </source>
</evidence>
<feature type="compositionally biased region" description="Basic and acidic residues" evidence="1">
    <location>
        <begin position="105"/>
        <end position="120"/>
    </location>
</feature>
<protein>
    <recommendedName>
        <fullName evidence="4">Retrotransposon gag domain-containing protein</fullName>
    </recommendedName>
</protein>
<sequence>MGIEDDATKYAEKEARAKLCRLTQQGIVREYVREFSELMFQISDLNEKETFYWFEDGLKIWAKQELRCLSITELTISMDEAENFYDIGGRNFDNSESSKPKSRPKGNDGGDKDQREKNGEGPRASQGKHWDRKGPLKCCLCQGPHRMSVCPKKEAFHAMEVQAKDDTKSFNLILGGAEDKASNGLMFVDIIVVGR</sequence>
<gene>
    <name evidence="2" type="ORF">PVK06_040389</name>
</gene>
<evidence type="ECO:0000313" key="2">
    <source>
        <dbReference type="EMBL" id="KAK5785771.1"/>
    </source>
</evidence>
<organism evidence="2 3">
    <name type="scientific">Gossypium arboreum</name>
    <name type="common">Tree cotton</name>
    <name type="synonym">Gossypium nanking</name>
    <dbReference type="NCBI Taxonomy" id="29729"/>
    <lineage>
        <taxon>Eukaryota</taxon>
        <taxon>Viridiplantae</taxon>
        <taxon>Streptophyta</taxon>
        <taxon>Embryophyta</taxon>
        <taxon>Tracheophyta</taxon>
        <taxon>Spermatophyta</taxon>
        <taxon>Magnoliopsida</taxon>
        <taxon>eudicotyledons</taxon>
        <taxon>Gunneridae</taxon>
        <taxon>Pentapetalae</taxon>
        <taxon>rosids</taxon>
        <taxon>malvids</taxon>
        <taxon>Malvales</taxon>
        <taxon>Malvaceae</taxon>
        <taxon>Malvoideae</taxon>
        <taxon>Gossypium</taxon>
    </lineage>
</organism>
<name>A0ABR0N5C2_GOSAR</name>
<dbReference type="Proteomes" id="UP001358586">
    <property type="component" value="Chromosome 11"/>
</dbReference>
<keyword evidence="3" id="KW-1185">Reference proteome</keyword>
<dbReference type="EMBL" id="JARKNE010000011">
    <property type="protein sequence ID" value="KAK5785771.1"/>
    <property type="molecule type" value="Genomic_DNA"/>
</dbReference>
<evidence type="ECO:0000313" key="3">
    <source>
        <dbReference type="Proteomes" id="UP001358586"/>
    </source>
</evidence>
<reference evidence="2 3" key="1">
    <citation type="submission" date="2023-03" db="EMBL/GenBank/DDBJ databases">
        <title>WGS of Gossypium arboreum.</title>
        <authorList>
            <person name="Yu D."/>
        </authorList>
    </citation>
    <scope>NUCLEOTIDE SEQUENCE [LARGE SCALE GENOMIC DNA]</scope>
    <source>
        <tissue evidence="2">Leaf</tissue>
    </source>
</reference>
<comment type="caution">
    <text evidence="2">The sequence shown here is derived from an EMBL/GenBank/DDBJ whole genome shotgun (WGS) entry which is preliminary data.</text>
</comment>
<accession>A0ABR0N5C2</accession>
<feature type="region of interest" description="Disordered" evidence="1">
    <location>
        <begin position="89"/>
        <end position="131"/>
    </location>
</feature>
<proteinExistence type="predicted"/>